<evidence type="ECO:0000313" key="1">
    <source>
        <dbReference type="EMBL" id="RED64352.1"/>
    </source>
</evidence>
<dbReference type="Proteomes" id="UP000256977">
    <property type="component" value="Unassembled WGS sequence"/>
</dbReference>
<evidence type="ECO:0000313" key="2">
    <source>
        <dbReference type="Proteomes" id="UP000256977"/>
    </source>
</evidence>
<dbReference type="RefSeq" id="WP_116063342.1">
    <property type="nucleotide sequence ID" value="NZ_QRDZ01000023.1"/>
</dbReference>
<name>A0A3D9IRI7_9BACL</name>
<dbReference type="EMBL" id="QRDZ01000023">
    <property type="protein sequence ID" value="RED64352.1"/>
    <property type="molecule type" value="Genomic_DNA"/>
</dbReference>
<dbReference type="AlphaFoldDB" id="A0A3D9IRI7"/>
<reference evidence="1 2" key="1">
    <citation type="submission" date="2018-07" db="EMBL/GenBank/DDBJ databases">
        <title>Genomic Encyclopedia of Type Strains, Phase III (KMG-III): the genomes of soil and plant-associated and newly described type strains.</title>
        <authorList>
            <person name="Whitman W."/>
        </authorList>
    </citation>
    <scope>NUCLEOTIDE SEQUENCE [LARGE SCALE GENOMIC DNA]</scope>
    <source>
        <strain evidence="1 2">CECT 7287</strain>
    </source>
</reference>
<gene>
    <name evidence="1" type="ORF">DFP98_12324</name>
</gene>
<accession>A0A3D9IRI7</accession>
<organism evidence="1 2">
    <name type="scientific">Cohnella phaseoli</name>
    <dbReference type="NCBI Taxonomy" id="456490"/>
    <lineage>
        <taxon>Bacteria</taxon>
        <taxon>Bacillati</taxon>
        <taxon>Bacillota</taxon>
        <taxon>Bacilli</taxon>
        <taxon>Bacillales</taxon>
        <taxon>Paenibacillaceae</taxon>
        <taxon>Cohnella</taxon>
    </lineage>
</organism>
<dbReference type="OrthoDB" id="1730007at2"/>
<comment type="caution">
    <text evidence="1">The sequence shown here is derived from an EMBL/GenBank/DDBJ whole genome shotgun (WGS) entry which is preliminary data.</text>
</comment>
<proteinExistence type="predicted"/>
<keyword evidence="2" id="KW-1185">Reference proteome</keyword>
<sequence length="223" mass="23665">MAEQTRRDIRMVGETNSAGGYFRNVKLTGESTFSGDVDCVKLTQIGELEITGGLTVGEMKLTGECEVLGRLKAGAIGGRGELKVKAGLRAERVKFTGNVASDGDCEAGIFKMDGAFGIRGLLGADTVDVRMFGPCTAKEIGGSKIMVRRSRTRKLLSLVHAGGNSVLNAEQIEGDAVVLEYTEAAVVRGNRVEIGPGCKIGKVEYRSELDIHKSATVAEVVQI</sequence>
<evidence type="ECO:0008006" key="3">
    <source>
        <dbReference type="Google" id="ProtNLM"/>
    </source>
</evidence>
<protein>
    <recommendedName>
        <fullName evidence="3">Cytoskeletal protein CcmA (Bactofilin family)</fullName>
    </recommendedName>
</protein>